<evidence type="ECO:0008006" key="3">
    <source>
        <dbReference type="Google" id="ProtNLM"/>
    </source>
</evidence>
<sequence>MKLIDTVPYFLNNYEPSISFLKKYYSQYSTSFEEYFAYHCKDTEERHLQSIRKYPSSLPVITEVHRNIKPVIKKVTEKYKVVYDIEFPNNVNLIVGGFSSNAFTHRQVIPDVTFSLEKLSPNPDHLHVIVAHEFGHAAHNILTDTTDVNWNQMRWENALLSLYREGAATYFSKRIVPNLNSSIYFSYNDEGEEWMEFCKKDEKKIIAAFLDDYSKLSSEDMYKEWFSINGGTHFGFNRLAYYIGYIFFETQVNEWGEMNAILAWKNSDFIETIHSWLQSNG</sequence>
<organism evidence="1 2">
    <name type="scientific">Oceanobacillus kimchii</name>
    <dbReference type="NCBI Taxonomy" id="746691"/>
    <lineage>
        <taxon>Bacteria</taxon>
        <taxon>Bacillati</taxon>
        <taxon>Bacillota</taxon>
        <taxon>Bacilli</taxon>
        <taxon>Bacillales</taxon>
        <taxon>Bacillaceae</taxon>
        <taxon>Oceanobacillus</taxon>
    </lineage>
</organism>
<dbReference type="EMBL" id="BSKO01000001">
    <property type="protein sequence ID" value="GLO65698.1"/>
    <property type="molecule type" value="Genomic_DNA"/>
</dbReference>
<dbReference type="Proteomes" id="UP001275436">
    <property type="component" value="Unassembled WGS sequence"/>
</dbReference>
<dbReference type="RefSeq" id="WP_069685855.1">
    <property type="nucleotide sequence ID" value="NZ_BSKO01000001.1"/>
</dbReference>
<comment type="caution">
    <text evidence="1">The sequence shown here is derived from an EMBL/GenBank/DDBJ whole genome shotgun (WGS) entry which is preliminary data.</text>
</comment>
<name>A0ABQ5TJ76_9BACI</name>
<keyword evidence="2" id="KW-1185">Reference proteome</keyword>
<evidence type="ECO:0000313" key="2">
    <source>
        <dbReference type="Proteomes" id="UP001275436"/>
    </source>
</evidence>
<accession>A0ABQ5TJ76</accession>
<gene>
    <name evidence="1" type="ORF">MACH08_14820</name>
</gene>
<proteinExistence type="predicted"/>
<evidence type="ECO:0000313" key="1">
    <source>
        <dbReference type="EMBL" id="GLO65698.1"/>
    </source>
</evidence>
<reference evidence="1 2" key="1">
    <citation type="submission" date="2023-02" db="EMBL/GenBank/DDBJ databases">
        <title>Oceanobacillus kimchii IFOP_LL358 isolated form Alexandrium catenella lab strain.</title>
        <authorList>
            <person name="Gajardo G."/>
            <person name="Ueki S."/>
            <person name="Maruyama F."/>
        </authorList>
    </citation>
    <scope>NUCLEOTIDE SEQUENCE [LARGE SCALE GENOMIC DNA]</scope>
    <source>
        <strain evidence="1 2">IFOP_LL358</strain>
    </source>
</reference>
<protein>
    <recommendedName>
        <fullName evidence="3">Aminopeptidase</fullName>
    </recommendedName>
</protein>